<feature type="compositionally biased region" description="Low complexity" evidence="1">
    <location>
        <begin position="534"/>
        <end position="550"/>
    </location>
</feature>
<evidence type="ECO:0000259" key="4">
    <source>
        <dbReference type="Pfam" id="PF25990"/>
    </source>
</evidence>
<dbReference type="Gene3D" id="2.40.50.100">
    <property type="match status" value="3"/>
</dbReference>
<dbReference type="Gene3D" id="1.10.287.470">
    <property type="entry name" value="Helix hairpin bin"/>
    <property type="match status" value="2"/>
</dbReference>
<accession>A0A9D5R861</accession>
<gene>
    <name evidence="5" type="ORF">INF28_04080</name>
</gene>
<feature type="domain" description="YknX-like beta-barrel" evidence="4">
    <location>
        <begin position="431"/>
        <end position="502"/>
    </location>
</feature>
<sequence length="680" mass="73227">MSDWLRKMRNVVKKDQKQEELEDFILLQDTEENLKSDNKITDVSESEKNDVEPAFSTLEEMENTDLHTSGEDSISSSDFLEDTRSFSADELYEVQAADSAVDTEEDGSVYYTGENLEEETDYSAYAPKQANEEDEISEKIFFNAEDADISDAENFTGTIKPFFKKHKSVLVGIGVSLGVIVLISGLIMILAVTMDPLRGYSQVAVAKGNVIHSMNTEGTMSANARYAITSLVSGAVVKSEPEVGDYVSEGSVLYELDNTEAKLAVERAQNQLDRSKAIGSAAKTSTSKIYSTDTGTISQLNISSGSRVSAGQVVAIIRRSDDTSVSVISTVTGTVSSVNVRQGRSVTNGTLIASVTDEDAETTQKTNTYDQKSNELDLEAAKKQLENYTIKSPVSGIVTEKNTKAGDNVSMTNLENPMMVIVDMNSMKFTFQVDEYSIWEIETGQSAIINTDSIPNETFAGEVTRVASEGTVNEEGETMFDVDVTVDEPGNLKAGMKVSAKIILASSTNVMYLPEQALMEADGQNALVLVKESSVSETETAAPTATSDSDGASDEELAFPWIEVPKGCKLVTVRYGIADGTNVEIISGLELGNIVVFDPKRENKKLVSSTAGTESNNTDVKNNSGSDLPAATGAPASSSAIPSATSTKKPNPTSSVSDEEAKRQIQQKVKDNNQNNSMSL</sequence>
<feature type="compositionally biased region" description="Basic and acidic residues" evidence="1">
    <location>
        <begin position="659"/>
        <end position="671"/>
    </location>
</feature>
<dbReference type="PANTHER" id="PTHR30469:SF33">
    <property type="entry name" value="SLR1207 PROTEIN"/>
    <property type="match status" value="1"/>
</dbReference>
<evidence type="ECO:0000313" key="5">
    <source>
        <dbReference type="EMBL" id="MBE5039640.1"/>
    </source>
</evidence>
<dbReference type="Pfam" id="PF25990">
    <property type="entry name" value="Beta-barrel_YknX"/>
    <property type="match status" value="1"/>
</dbReference>
<organism evidence="5 6">
    <name type="scientific">Ructibacterium gallinarum</name>
    <dbReference type="NCBI Taxonomy" id="2779355"/>
    <lineage>
        <taxon>Bacteria</taxon>
        <taxon>Bacillati</taxon>
        <taxon>Bacillota</taxon>
        <taxon>Clostridia</taxon>
        <taxon>Eubacteriales</taxon>
        <taxon>Oscillospiraceae</taxon>
        <taxon>Ructibacterium</taxon>
    </lineage>
</organism>
<evidence type="ECO:0000256" key="2">
    <source>
        <dbReference type="SAM" id="Phobius"/>
    </source>
</evidence>
<feature type="compositionally biased region" description="Polar residues" evidence="1">
    <location>
        <begin position="607"/>
        <end position="626"/>
    </location>
</feature>
<name>A0A9D5R861_9FIRM</name>
<dbReference type="SUPFAM" id="SSF111369">
    <property type="entry name" value="HlyD-like secretion proteins"/>
    <property type="match status" value="2"/>
</dbReference>
<reference evidence="5" key="1">
    <citation type="submission" date="2020-10" db="EMBL/GenBank/DDBJ databases">
        <title>ChiBAC.</title>
        <authorList>
            <person name="Zenner C."/>
            <person name="Hitch T.C.A."/>
            <person name="Clavel T."/>
        </authorList>
    </citation>
    <scope>NUCLEOTIDE SEQUENCE</scope>
    <source>
        <strain evidence="5">DSM 107454</strain>
    </source>
</reference>
<proteinExistence type="predicted"/>
<dbReference type="EMBL" id="JADCKB010000006">
    <property type="protein sequence ID" value="MBE5039640.1"/>
    <property type="molecule type" value="Genomic_DNA"/>
</dbReference>
<dbReference type="Gene3D" id="2.40.30.170">
    <property type="match status" value="1"/>
</dbReference>
<keyword evidence="2" id="KW-0812">Transmembrane</keyword>
<keyword evidence="2" id="KW-1133">Transmembrane helix</keyword>
<dbReference type="RefSeq" id="WP_226392202.1">
    <property type="nucleotide sequence ID" value="NZ_JADCKB010000006.1"/>
</dbReference>
<dbReference type="GO" id="GO:0015562">
    <property type="term" value="F:efflux transmembrane transporter activity"/>
    <property type="evidence" value="ECO:0007669"/>
    <property type="project" value="TreeGrafter"/>
</dbReference>
<evidence type="ECO:0000313" key="6">
    <source>
        <dbReference type="Proteomes" id="UP000806542"/>
    </source>
</evidence>
<comment type="caution">
    <text evidence="5">The sequence shown here is derived from an EMBL/GenBank/DDBJ whole genome shotgun (WGS) entry which is preliminary data.</text>
</comment>
<dbReference type="InterPro" id="IPR058647">
    <property type="entry name" value="BSH_CzcB-like"/>
</dbReference>
<dbReference type="AlphaFoldDB" id="A0A9D5R861"/>
<evidence type="ECO:0000259" key="3">
    <source>
        <dbReference type="Pfam" id="PF25973"/>
    </source>
</evidence>
<keyword evidence="6" id="KW-1185">Reference proteome</keyword>
<feature type="region of interest" description="Disordered" evidence="1">
    <location>
        <begin position="607"/>
        <end position="680"/>
    </location>
</feature>
<dbReference type="Proteomes" id="UP000806542">
    <property type="component" value="Unassembled WGS sequence"/>
</dbReference>
<dbReference type="InterPro" id="IPR058636">
    <property type="entry name" value="Beta-barrel_YknX"/>
</dbReference>
<dbReference type="PANTHER" id="PTHR30469">
    <property type="entry name" value="MULTIDRUG RESISTANCE PROTEIN MDTA"/>
    <property type="match status" value="1"/>
</dbReference>
<feature type="region of interest" description="Disordered" evidence="1">
    <location>
        <begin position="534"/>
        <end position="553"/>
    </location>
</feature>
<dbReference type="Pfam" id="PF25973">
    <property type="entry name" value="BSH_CzcB"/>
    <property type="match status" value="1"/>
</dbReference>
<protein>
    <submittedName>
        <fullName evidence="5">HlyD family efflux transporter periplasmic adaptor subunit</fullName>
    </submittedName>
</protein>
<keyword evidence="2" id="KW-0472">Membrane</keyword>
<dbReference type="SUPFAM" id="SSF51230">
    <property type="entry name" value="Single hybrid motif"/>
    <property type="match status" value="1"/>
</dbReference>
<feature type="region of interest" description="Disordered" evidence="1">
    <location>
        <begin position="31"/>
        <end position="77"/>
    </location>
</feature>
<feature type="compositionally biased region" description="Low complexity" evidence="1">
    <location>
        <begin position="629"/>
        <end position="647"/>
    </location>
</feature>
<evidence type="ECO:0000256" key="1">
    <source>
        <dbReference type="SAM" id="MobiDB-lite"/>
    </source>
</evidence>
<feature type="transmembrane region" description="Helical" evidence="2">
    <location>
        <begin position="169"/>
        <end position="192"/>
    </location>
</feature>
<dbReference type="GO" id="GO:1990281">
    <property type="term" value="C:efflux pump complex"/>
    <property type="evidence" value="ECO:0007669"/>
    <property type="project" value="TreeGrafter"/>
</dbReference>
<dbReference type="Gene3D" id="2.40.420.20">
    <property type="match status" value="1"/>
</dbReference>
<feature type="domain" description="CzcB-like barrel-sandwich hybrid" evidence="3">
    <location>
        <begin position="325"/>
        <end position="411"/>
    </location>
</feature>
<dbReference type="InterPro" id="IPR011053">
    <property type="entry name" value="Single_hybrid_motif"/>
</dbReference>
<feature type="compositionally biased region" description="Basic and acidic residues" evidence="1">
    <location>
        <begin position="32"/>
        <end position="51"/>
    </location>
</feature>